<reference evidence="2 3" key="1">
    <citation type="submission" date="2020-10" db="EMBL/GenBank/DDBJ databases">
        <title>Sequencing the genomes of 1000 actinobacteria strains.</title>
        <authorList>
            <person name="Klenk H.-P."/>
        </authorList>
    </citation>
    <scope>NUCLEOTIDE SEQUENCE [LARGE SCALE GENOMIC DNA]</scope>
    <source>
        <strain evidence="2 3">DSM 7307</strain>
    </source>
</reference>
<gene>
    <name evidence="2" type="ORF">H4W29_003595</name>
</gene>
<keyword evidence="3" id="KW-1185">Reference proteome</keyword>
<evidence type="ECO:0000313" key="2">
    <source>
        <dbReference type="EMBL" id="MBE1506414.1"/>
    </source>
</evidence>
<organism evidence="2 3">
    <name type="scientific">Rhizobium viscosum</name>
    <name type="common">Arthrobacter viscosus</name>
    <dbReference type="NCBI Taxonomy" id="1673"/>
    <lineage>
        <taxon>Bacteria</taxon>
        <taxon>Pseudomonadati</taxon>
        <taxon>Pseudomonadota</taxon>
        <taxon>Alphaproteobacteria</taxon>
        <taxon>Hyphomicrobiales</taxon>
        <taxon>Rhizobiaceae</taxon>
        <taxon>Rhizobium/Agrobacterium group</taxon>
        <taxon>Rhizobium</taxon>
    </lineage>
</organism>
<name>A0ABR9IT88_RHIVS</name>
<keyword evidence="1" id="KW-0812">Transmembrane</keyword>
<evidence type="ECO:0000313" key="3">
    <source>
        <dbReference type="Proteomes" id="UP000620262"/>
    </source>
</evidence>
<keyword evidence="1" id="KW-0472">Membrane</keyword>
<evidence type="ECO:0008006" key="4">
    <source>
        <dbReference type="Google" id="ProtNLM"/>
    </source>
</evidence>
<protein>
    <recommendedName>
        <fullName evidence="4">DUF3592 domain-containing protein</fullName>
    </recommendedName>
</protein>
<feature type="transmembrane region" description="Helical" evidence="1">
    <location>
        <begin position="132"/>
        <end position="156"/>
    </location>
</feature>
<sequence>MSARRWFFYLWLLIALVWVAIIGVIGWPAIVEDYGWAENKQLEHDRPTELPVRCEQARGVIHFNYEIREAAEPWNRDEYETPSQACWYDERHFRILWPEYKDMPLADLLTQQYQSLEWSQQFHGDPYFFTKLAVVVAVIPPLALFAVGRLFAWMFVHARRLVRLSRNLP</sequence>
<dbReference type="EMBL" id="JADBEC010000001">
    <property type="protein sequence ID" value="MBE1506414.1"/>
    <property type="molecule type" value="Genomic_DNA"/>
</dbReference>
<accession>A0ABR9IT88</accession>
<comment type="caution">
    <text evidence="2">The sequence shown here is derived from an EMBL/GenBank/DDBJ whole genome shotgun (WGS) entry which is preliminary data.</text>
</comment>
<evidence type="ECO:0000256" key="1">
    <source>
        <dbReference type="SAM" id="Phobius"/>
    </source>
</evidence>
<keyword evidence="1" id="KW-1133">Transmembrane helix</keyword>
<dbReference type="Proteomes" id="UP000620262">
    <property type="component" value="Unassembled WGS sequence"/>
</dbReference>
<dbReference type="RefSeq" id="WP_192730119.1">
    <property type="nucleotide sequence ID" value="NZ_BAAAVL010000013.1"/>
</dbReference>
<proteinExistence type="predicted"/>
<feature type="transmembrane region" description="Helical" evidence="1">
    <location>
        <begin position="7"/>
        <end position="30"/>
    </location>
</feature>